<dbReference type="RefSeq" id="WP_067594351.1">
    <property type="nucleotide sequence ID" value="NZ_JABMCZ010000003.1"/>
</dbReference>
<dbReference type="STRING" id="455432.AWN90_40155"/>
<evidence type="ECO:0000313" key="1">
    <source>
        <dbReference type="EMBL" id="KZM70772.1"/>
    </source>
</evidence>
<reference evidence="1 2" key="1">
    <citation type="submission" date="2016-04" db="EMBL/GenBank/DDBJ databases">
        <authorList>
            <person name="Evans L.H."/>
            <person name="Alamgir A."/>
            <person name="Owens N."/>
            <person name="Weber N.D."/>
            <person name="Virtaneva K."/>
            <person name="Barbian K."/>
            <person name="Babar A."/>
            <person name="Rosenke K."/>
        </authorList>
    </citation>
    <scope>NUCLEOTIDE SEQUENCE [LARGE SCALE GENOMIC DNA]</scope>
    <source>
        <strain evidence="1 2">IFM 0406</strain>
    </source>
</reference>
<dbReference type="AlphaFoldDB" id="A0A164JVV9"/>
<organism evidence="1 2">
    <name type="scientific">Nocardia terpenica</name>
    <dbReference type="NCBI Taxonomy" id="455432"/>
    <lineage>
        <taxon>Bacteria</taxon>
        <taxon>Bacillati</taxon>
        <taxon>Actinomycetota</taxon>
        <taxon>Actinomycetes</taxon>
        <taxon>Mycobacteriales</taxon>
        <taxon>Nocardiaceae</taxon>
        <taxon>Nocardia</taxon>
    </lineage>
</organism>
<protein>
    <submittedName>
        <fullName evidence="1">Uncharacterized protein</fullName>
    </submittedName>
</protein>
<dbReference type="OrthoDB" id="9977781at2"/>
<accession>A0A164JVV9</accession>
<proteinExistence type="predicted"/>
<evidence type="ECO:0000313" key="2">
    <source>
        <dbReference type="Proteomes" id="UP000076512"/>
    </source>
</evidence>
<comment type="caution">
    <text evidence="1">The sequence shown here is derived from an EMBL/GenBank/DDBJ whole genome shotgun (WGS) entry which is preliminary data.</text>
</comment>
<dbReference type="Proteomes" id="UP000076512">
    <property type="component" value="Unassembled WGS sequence"/>
</dbReference>
<dbReference type="EMBL" id="LWGR01000013">
    <property type="protein sequence ID" value="KZM70772.1"/>
    <property type="molecule type" value="Genomic_DNA"/>
</dbReference>
<name>A0A164JVV9_9NOCA</name>
<gene>
    <name evidence="1" type="ORF">AWN90_40155</name>
</gene>
<keyword evidence="2" id="KW-1185">Reference proteome</keyword>
<sequence>MIGIQVPEPDPIEATIVAWCRRANLYRDGALVREGVNLLGSNELAAKAWAKAVANHLAADGEHDHESLATFLLTQQAAQHVRAYSSAPLIAEGLLVMLTERGLL</sequence>